<organism evidence="4 5">
    <name type="scientific">Rhizobium giardinii</name>
    <dbReference type="NCBI Taxonomy" id="56731"/>
    <lineage>
        <taxon>Bacteria</taxon>
        <taxon>Pseudomonadati</taxon>
        <taxon>Pseudomonadota</taxon>
        <taxon>Alphaproteobacteria</taxon>
        <taxon>Hyphomicrobiales</taxon>
        <taxon>Rhizobiaceae</taxon>
        <taxon>Rhizobium/Agrobacterium group</taxon>
        <taxon>Rhizobium</taxon>
    </lineage>
</organism>
<dbReference type="RefSeq" id="WP_026204063.1">
    <property type="nucleotide sequence ID" value="NZ_JACHBK010000011.1"/>
</dbReference>
<comment type="caution">
    <text evidence="4">The sequence shown here is derived from an EMBL/GenBank/DDBJ whole genome shotgun (WGS) entry which is preliminary data.</text>
</comment>
<evidence type="ECO:0000256" key="3">
    <source>
        <dbReference type="PROSITE-ProRule" id="PRU00339"/>
    </source>
</evidence>
<dbReference type="Proteomes" id="UP000585507">
    <property type="component" value="Unassembled WGS sequence"/>
</dbReference>
<dbReference type="InterPro" id="IPR036388">
    <property type="entry name" value="WH-like_DNA-bd_sf"/>
</dbReference>
<dbReference type="AlphaFoldDB" id="A0A7W8UGR8"/>
<dbReference type="InterPro" id="IPR050498">
    <property type="entry name" value="Ycf3"/>
</dbReference>
<dbReference type="Gene3D" id="1.10.10.10">
    <property type="entry name" value="Winged helix-like DNA-binding domain superfamily/Winged helix DNA-binding domain"/>
    <property type="match status" value="1"/>
</dbReference>
<feature type="repeat" description="TPR" evidence="3">
    <location>
        <begin position="441"/>
        <end position="474"/>
    </location>
</feature>
<keyword evidence="5" id="KW-1185">Reference proteome</keyword>
<dbReference type="Gene3D" id="1.25.40.10">
    <property type="entry name" value="Tetratricopeptide repeat domain"/>
    <property type="match status" value="1"/>
</dbReference>
<dbReference type="InterPro" id="IPR019734">
    <property type="entry name" value="TPR_rpt"/>
</dbReference>
<evidence type="ECO:0000313" key="5">
    <source>
        <dbReference type="Proteomes" id="UP000585507"/>
    </source>
</evidence>
<dbReference type="PANTHER" id="PTHR44858:SF1">
    <property type="entry name" value="UDP-N-ACETYLGLUCOSAMINE--PEPTIDE N-ACETYLGLUCOSAMINYLTRANSFERASE SPINDLY-RELATED"/>
    <property type="match status" value="1"/>
</dbReference>
<reference evidence="4 5" key="1">
    <citation type="submission" date="2020-08" db="EMBL/GenBank/DDBJ databases">
        <title>Genomic Encyclopedia of Type Strains, Phase IV (KMG-V): Genome sequencing to study the core and pangenomes of soil and plant-associated prokaryotes.</title>
        <authorList>
            <person name="Whitman W."/>
        </authorList>
    </citation>
    <scope>NUCLEOTIDE SEQUENCE [LARGE SCALE GENOMIC DNA]</scope>
    <source>
        <strain evidence="4 5">SEMIA 4084</strain>
    </source>
</reference>
<evidence type="ECO:0000256" key="1">
    <source>
        <dbReference type="ARBA" id="ARBA00022737"/>
    </source>
</evidence>
<evidence type="ECO:0000256" key="2">
    <source>
        <dbReference type="ARBA" id="ARBA00022803"/>
    </source>
</evidence>
<keyword evidence="1" id="KW-0677">Repeat</keyword>
<dbReference type="InterPro" id="IPR011990">
    <property type="entry name" value="TPR-like_helical_dom_sf"/>
</dbReference>
<proteinExistence type="predicted"/>
<accession>A0A7W8UGR8</accession>
<gene>
    <name evidence="4" type="ORF">GGD55_004591</name>
</gene>
<dbReference type="PANTHER" id="PTHR44858">
    <property type="entry name" value="TETRATRICOPEPTIDE REPEAT PROTEIN 6"/>
    <property type="match status" value="1"/>
</dbReference>
<dbReference type="SMART" id="SM00028">
    <property type="entry name" value="TPR"/>
    <property type="match status" value="2"/>
</dbReference>
<protein>
    <submittedName>
        <fullName evidence="4">Tetratricopeptide (TPR) repeat protein</fullName>
    </submittedName>
</protein>
<name>A0A7W8UGR8_9HYPH</name>
<sequence>MFLQTFGRLRLLDAAGRECKYPRKGLLLVAYLATSAFSEISREEAAEFLWSHDDRAIAFTNLRKLISRLRVAHGSLLTFSPTHVSLNRDHLVCDADVLKVMHPTETSLSSLVDLINRTFLVDMHEPDGVFARWVKEQRRKQLELMRARLLETSAQASSATEIAAARQAAFYILERFPDDQLVRDTLSVAPKVAAAARMFGEITPAGTAQIATGVIESAFQPQKLPRVALLPPTGSYTSGLDLPTASALIDDVAIGLCALRGLSIVAPYTAERIRASDEKLLLLEKHQISYVVDTKLTGDGLFVQIIFVPSDNVIYADRFEIARGLLSSHRKALAEIVTGRILAELKRNERALSDYEHHPGAYQRYLLGVQQMSRLTLPSVRGARKTFREALQQNANFSHAYSGLAKTYSIEWVLTARGDPELLRKAEESARSAITRNPEIAYGYKELGMAKLYLGELDESLDALARAEELSPHYADAIYSFADSLIHASRPKDGLEKIEKAIALNPLGPDEYFWCAAGASYFVGAFDKAISRIQSMSNQASAYRLLAASCAMLGDSKRAHHYRRKDRMANPQFDLQKWLAVVPIREQWQKEMYREGLVKAGY</sequence>
<dbReference type="PROSITE" id="PS50005">
    <property type="entry name" value="TPR"/>
    <property type="match status" value="1"/>
</dbReference>
<dbReference type="EMBL" id="JACHBK010000011">
    <property type="protein sequence ID" value="MBB5537870.1"/>
    <property type="molecule type" value="Genomic_DNA"/>
</dbReference>
<dbReference type="SUPFAM" id="SSF48452">
    <property type="entry name" value="TPR-like"/>
    <property type="match status" value="1"/>
</dbReference>
<evidence type="ECO:0000313" key="4">
    <source>
        <dbReference type="EMBL" id="MBB5537870.1"/>
    </source>
</evidence>
<keyword evidence="2 3" id="KW-0802">TPR repeat</keyword>